<dbReference type="PANTHER" id="PTHR30290">
    <property type="entry name" value="PERIPLASMIC BINDING COMPONENT OF ABC TRANSPORTER"/>
    <property type="match status" value="1"/>
</dbReference>
<dbReference type="InterPro" id="IPR039424">
    <property type="entry name" value="SBP_5"/>
</dbReference>
<evidence type="ECO:0000259" key="2">
    <source>
        <dbReference type="Pfam" id="PF00496"/>
    </source>
</evidence>
<dbReference type="RefSeq" id="WP_006590864.1">
    <property type="nucleotide sequence ID" value="NZ_BAHD01000004.1"/>
</dbReference>
<reference evidence="3 4" key="1">
    <citation type="submission" date="2012-08" db="EMBL/GenBank/DDBJ databases">
        <title>Whole genome shotgun sequence of Kineosphaera limosa NBRC 100340.</title>
        <authorList>
            <person name="Yoshida I."/>
            <person name="Isaki S."/>
            <person name="Hosoyama A."/>
            <person name="Tsuchikane K."/>
            <person name="Katsumata H."/>
            <person name="Ando Y."/>
            <person name="Ohji S."/>
            <person name="Hamada M."/>
            <person name="Tamura T."/>
            <person name="Yamazoe A."/>
            <person name="Yamazaki S."/>
            <person name="Fujita N."/>
        </authorList>
    </citation>
    <scope>NUCLEOTIDE SEQUENCE [LARGE SCALE GENOMIC DNA]</scope>
    <source>
        <strain evidence="3 4">NBRC 100340</strain>
    </source>
</reference>
<keyword evidence="4" id="KW-1185">Reference proteome</keyword>
<evidence type="ECO:0000313" key="4">
    <source>
        <dbReference type="Proteomes" id="UP000008366"/>
    </source>
</evidence>
<proteinExistence type="predicted"/>
<comment type="caution">
    <text evidence="3">The sequence shown here is derived from an EMBL/GenBank/DDBJ whole genome shotgun (WGS) entry which is preliminary data.</text>
</comment>
<dbReference type="CDD" id="cd08494">
    <property type="entry name" value="PBP2_NikA_DppA_OppA_like_6"/>
    <property type="match status" value="1"/>
</dbReference>
<dbReference type="STRING" id="1184609.KILIM_004_01230"/>
<dbReference type="Proteomes" id="UP000008366">
    <property type="component" value="Unassembled WGS sequence"/>
</dbReference>
<name>K6WKN3_9MICO</name>
<dbReference type="eggNOG" id="COG0747">
    <property type="taxonomic scope" value="Bacteria"/>
</dbReference>
<dbReference type="InterPro" id="IPR030678">
    <property type="entry name" value="Peptide/Ni-bd"/>
</dbReference>
<dbReference type="InterPro" id="IPR000914">
    <property type="entry name" value="SBP_5_dom"/>
</dbReference>
<dbReference type="Gene3D" id="3.10.105.10">
    <property type="entry name" value="Dipeptide-binding Protein, Domain 3"/>
    <property type="match status" value="1"/>
</dbReference>
<dbReference type="Gene3D" id="3.40.190.10">
    <property type="entry name" value="Periplasmic binding protein-like II"/>
    <property type="match status" value="1"/>
</dbReference>
<dbReference type="GO" id="GO:0042597">
    <property type="term" value="C:periplasmic space"/>
    <property type="evidence" value="ECO:0007669"/>
    <property type="project" value="UniProtKB-ARBA"/>
</dbReference>
<dbReference type="PROSITE" id="PS51257">
    <property type="entry name" value="PROKAR_LIPOPROTEIN"/>
    <property type="match status" value="1"/>
</dbReference>
<dbReference type="PIRSF" id="PIRSF002741">
    <property type="entry name" value="MppA"/>
    <property type="match status" value="1"/>
</dbReference>
<organism evidence="3 4">
    <name type="scientific">Kineosphaera limosa NBRC 100340</name>
    <dbReference type="NCBI Taxonomy" id="1184609"/>
    <lineage>
        <taxon>Bacteria</taxon>
        <taxon>Bacillati</taxon>
        <taxon>Actinomycetota</taxon>
        <taxon>Actinomycetes</taxon>
        <taxon>Micrococcales</taxon>
        <taxon>Dermatophilaceae</taxon>
        <taxon>Kineosphaera</taxon>
    </lineage>
</organism>
<evidence type="ECO:0000256" key="1">
    <source>
        <dbReference type="SAM" id="SignalP"/>
    </source>
</evidence>
<feature type="domain" description="Solute-binding protein family 5" evidence="2">
    <location>
        <begin position="90"/>
        <end position="420"/>
    </location>
</feature>
<dbReference type="OrthoDB" id="9796817at2"/>
<feature type="signal peptide" evidence="1">
    <location>
        <begin position="1"/>
        <end position="24"/>
    </location>
</feature>
<dbReference type="SUPFAM" id="SSF53850">
    <property type="entry name" value="Periplasmic binding protein-like II"/>
    <property type="match status" value="1"/>
</dbReference>
<dbReference type="GO" id="GO:0015833">
    <property type="term" value="P:peptide transport"/>
    <property type="evidence" value="ECO:0007669"/>
    <property type="project" value="TreeGrafter"/>
</dbReference>
<accession>K6WKN3</accession>
<sequence>MAHRRPNRATLACAALATASLVLAACSAGETSSGQPGTPGATAASGGTLTVGLVAEPASLDFTTSDGAAIPQALLTNVYEGLVKQDEEGQIVPGLARSWTVSDDRLTYTFELVPDATFTNGDTFDASDAVFSINRVKSDWTTSLAKAMDVVAEAKALSPTQLQVTLSHPSNDWLFRMTTRIGAMFSESGVDQLATTTVGTGPYTLEAWNRGDSLTLKRNPNYWGQAPFFDQVRLAYFRDPTALNNALLTGTINVVSTVQAPETLAQFENNPKYRIVEGTTNGEVVLSMNNARAPFDKVQVRQAARAAIDHQALLDTCWAGRGTLIGSMVPPTDPWYEDLTGVAPHDLDKAKSMLAEAGTPNPAVRLRLPSLPYATACGQVVKSQLEQAGFRVTIDSLEFPAAWLTNVFQGGDYEMSMVAHVEPRDLPAVFGNPDYYIHYENPELATLLKAADEGDEAAQIENMKKAARLISEDAASDWLFLMPNLMVSDVDISGLPKNAITESFDLTTLRRS</sequence>
<evidence type="ECO:0000313" key="3">
    <source>
        <dbReference type="EMBL" id="GAB94331.1"/>
    </source>
</evidence>
<gene>
    <name evidence="3" type="ORF">KILIM_004_01230</name>
</gene>
<keyword evidence="1" id="KW-0732">Signal</keyword>
<dbReference type="Pfam" id="PF00496">
    <property type="entry name" value="SBP_bac_5"/>
    <property type="match status" value="1"/>
</dbReference>
<protein>
    <submittedName>
        <fullName evidence="3">Putative ABC transporter substrate-binding protein</fullName>
    </submittedName>
</protein>
<dbReference type="EMBL" id="BAHD01000004">
    <property type="protein sequence ID" value="GAB94331.1"/>
    <property type="molecule type" value="Genomic_DNA"/>
</dbReference>
<dbReference type="AlphaFoldDB" id="K6WKN3"/>
<dbReference type="GO" id="GO:1904680">
    <property type="term" value="F:peptide transmembrane transporter activity"/>
    <property type="evidence" value="ECO:0007669"/>
    <property type="project" value="TreeGrafter"/>
</dbReference>
<feature type="chain" id="PRO_5003899680" evidence="1">
    <location>
        <begin position="25"/>
        <end position="512"/>
    </location>
</feature>
<dbReference type="GO" id="GO:0043190">
    <property type="term" value="C:ATP-binding cassette (ABC) transporter complex"/>
    <property type="evidence" value="ECO:0007669"/>
    <property type="project" value="InterPro"/>
</dbReference>